<organism evidence="6 7">
    <name type="scientific">Desulfonema magnum</name>
    <dbReference type="NCBI Taxonomy" id="45655"/>
    <lineage>
        <taxon>Bacteria</taxon>
        <taxon>Pseudomonadati</taxon>
        <taxon>Thermodesulfobacteriota</taxon>
        <taxon>Desulfobacteria</taxon>
        <taxon>Desulfobacterales</taxon>
        <taxon>Desulfococcaceae</taxon>
        <taxon>Desulfonema</taxon>
    </lineage>
</organism>
<dbReference type="RefSeq" id="WP_207679279.1">
    <property type="nucleotide sequence ID" value="NZ_CP061800.1"/>
</dbReference>
<dbReference type="GO" id="GO:0004803">
    <property type="term" value="F:transposase activity"/>
    <property type="evidence" value="ECO:0007669"/>
    <property type="project" value="InterPro"/>
</dbReference>
<dbReference type="SUPFAM" id="SSF53098">
    <property type="entry name" value="Ribonuclease H-like"/>
    <property type="match status" value="1"/>
</dbReference>
<dbReference type="EMBL" id="CP061800">
    <property type="protein sequence ID" value="QTA91544.1"/>
    <property type="molecule type" value="Genomic_DNA"/>
</dbReference>
<dbReference type="InterPro" id="IPR012337">
    <property type="entry name" value="RNaseH-like_sf"/>
</dbReference>
<evidence type="ECO:0000313" key="7">
    <source>
        <dbReference type="Proteomes" id="UP000663722"/>
    </source>
</evidence>
<dbReference type="NCBIfam" id="NF033592">
    <property type="entry name" value="transpos_IS4_1"/>
    <property type="match status" value="1"/>
</dbReference>
<dbReference type="Pfam" id="PF01609">
    <property type="entry name" value="DDE_Tnp_1"/>
    <property type="match status" value="1"/>
</dbReference>
<evidence type="ECO:0000256" key="3">
    <source>
        <dbReference type="ARBA" id="ARBA00023125"/>
    </source>
</evidence>
<dbReference type="GO" id="GO:0006313">
    <property type="term" value="P:DNA transposition"/>
    <property type="evidence" value="ECO:0007669"/>
    <property type="project" value="InterPro"/>
</dbReference>
<dbReference type="PANTHER" id="PTHR33258:SF1">
    <property type="entry name" value="TRANSPOSASE INSL FOR INSERTION SEQUENCE ELEMENT IS186A-RELATED"/>
    <property type="match status" value="1"/>
</dbReference>
<keyword evidence="4" id="KW-0233">DNA recombination</keyword>
<evidence type="ECO:0000256" key="4">
    <source>
        <dbReference type="ARBA" id="ARBA00023172"/>
    </source>
</evidence>
<sequence>MEKNSENYQNPTVFDRLLEPVSPLAEEQARKLTPHHNEKFSFPEFFRLLIFYFVSGVSSMKLLISTCLKKNLLPPEPNLTGVPYSTFSDAFGRFPPDLFKAVFTALIASVSLQSVPELSSLGVLYCADGSLFPVLKSMHWAVYKKNCNAARLHLCFELNRMIAADILVGSGNSSERDALRRMLVAGATYIADRGYAAFDMFHDIAQAHAHFIIRVKSNLLYTCEESFAVRIPASVRFLFSQITDEAIRYDNDPHSHVWRLIRFEAGGDTFYILTDRHDLTTFQIIMLYAYRWQAELFSDS</sequence>
<dbReference type="Proteomes" id="UP000663722">
    <property type="component" value="Chromosome"/>
</dbReference>
<feature type="domain" description="Transposase IS4-like" evidence="5">
    <location>
        <begin position="124"/>
        <end position="296"/>
    </location>
</feature>
<proteinExistence type="inferred from homology"/>
<dbReference type="GO" id="GO:0003677">
    <property type="term" value="F:DNA binding"/>
    <property type="evidence" value="ECO:0007669"/>
    <property type="project" value="UniProtKB-KW"/>
</dbReference>
<dbReference type="PANTHER" id="PTHR33258">
    <property type="entry name" value="TRANSPOSASE INSL FOR INSERTION SEQUENCE ELEMENT IS186A-RELATED"/>
    <property type="match status" value="1"/>
</dbReference>
<dbReference type="InterPro" id="IPR002559">
    <property type="entry name" value="Transposase_11"/>
</dbReference>
<reference evidence="6" key="1">
    <citation type="journal article" date="2021" name="Microb. Physiol.">
        <title>Proteogenomic Insights into the Physiology of Marine, Sulfate-Reducing, Filamentous Desulfonema limicola and Desulfonema magnum.</title>
        <authorList>
            <person name="Schnaars V."/>
            <person name="Wohlbrand L."/>
            <person name="Scheve S."/>
            <person name="Hinrichs C."/>
            <person name="Reinhardt R."/>
            <person name="Rabus R."/>
        </authorList>
    </citation>
    <scope>NUCLEOTIDE SEQUENCE</scope>
    <source>
        <strain evidence="6">4be13</strain>
    </source>
</reference>
<keyword evidence="7" id="KW-1185">Reference proteome</keyword>
<evidence type="ECO:0000256" key="2">
    <source>
        <dbReference type="ARBA" id="ARBA00022578"/>
    </source>
</evidence>
<dbReference type="InterPro" id="IPR047952">
    <property type="entry name" value="Transpos_IS4"/>
</dbReference>
<dbReference type="AlphaFoldDB" id="A0A975GS10"/>
<dbReference type="KEGG" id="dmm:dnm_076130"/>
<keyword evidence="3" id="KW-0238">DNA-binding</keyword>
<protein>
    <submittedName>
        <fullName evidence="6">Transposase family protein, IS4-like</fullName>
    </submittedName>
</protein>
<gene>
    <name evidence="6" type="ORF">dnm_076130</name>
</gene>
<name>A0A975GS10_9BACT</name>
<comment type="similarity">
    <text evidence="1">Belongs to the transposase 11 family.</text>
</comment>
<accession>A0A975GS10</accession>
<evidence type="ECO:0000259" key="5">
    <source>
        <dbReference type="Pfam" id="PF01609"/>
    </source>
</evidence>
<evidence type="ECO:0000313" key="6">
    <source>
        <dbReference type="EMBL" id="QTA91544.1"/>
    </source>
</evidence>
<evidence type="ECO:0000256" key="1">
    <source>
        <dbReference type="ARBA" id="ARBA00010075"/>
    </source>
</evidence>
<keyword evidence="2" id="KW-0815">Transposition</keyword>